<keyword evidence="4" id="KW-0687">Ribonucleoprotein</keyword>
<dbReference type="EMBL" id="FNAD01000001">
    <property type="protein sequence ID" value="SDC95767.1"/>
    <property type="molecule type" value="Genomic_DNA"/>
</dbReference>
<dbReference type="Pfam" id="PF13508">
    <property type="entry name" value="Acetyltransf_7"/>
    <property type="match status" value="1"/>
</dbReference>
<dbReference type="SUPFAM" id="SSF55729">
    <property type="entry name" value="Acyl-CoA N-acyltransferases (Nat)"/>
    <property type="match status" value="1"/>
</dbReference>
<dbReference type="GO" id="GO:0005840">
    <property type="term" value="C:ribosome"/>
    <property type="evidence" value="ECO:0007669"/>
    <property type="project" value="UniProtKB-KW"/>
</dbReference>
<protein>
    <submittedName>
        <fullName evidence="4">Ribosomal protein S18 acetylase RimI</fullName>
    </submittedName>
</protein>
<dbReference type="InterPro" id="IPR000182">
    <property type="entry name" value="GNAT_dom"/>
</dbReference>
<evidence type="ECO:0000313" key="4">
    <source>
        <dbReference type="EMBL" id="SDC95767.1"/>
    </source>
</evidence>
<keyword evidence="2" id="KW-0012">Acyltransferase</keyword>
<sequence length="236" mass="26621">MVIYGMSMQDGVMEGIENEHREIGPPSSPVPYVPSFDLDIWRELSATVSVRDYEPGDESAWLRCHVLSFLDTAYFDAVERTKPRITAPGFELVAIARADGVVGMLDLAVKDATATIETLAVHPDHRSQGIARKLLEEAGDRALRLGAETIEAWTRDDPGALKWYRDNGFSESDHYLHVYADLYVDVQEPDRAIGERRPGLKPVKVFLHATIKEESSLREQFARVHVCRRFSKRLTP</sequence>
<dbReference type="Gene3D" id="3.40.630.30">
    <property type="match status" value="1"/>
</dbReference>
<reference evidence="5" key="1">
    <citation type="submission" date="2016-10" db="EMBL/GenBank/DDBJ databases">
        <authorList>
            <person name="Varghese N."/>
            <person name="Submissions S."/>
        </authorList>
    </citation>
    <scope>NUCLEOTIDE SEQUENCE [LARGE SCALE GENOMIC DNA]</scope>
    <source>
        <strain evidence="5">CGMCC 4.3516</strain>
    </source>
</reference>
<dbReference type="STRING" id="58114.SAMN05216270_101110"/>
<keyword evidence="5" id="KW-1185">Reference proteome</keyword>
<dbReference type="PANTHER" id="PTHR43877">
    <property type="entry name" value="AMINOALKYLPHOSPHONATE N-ACETYLTRANSFERASE-RELATED-RELATED"/>
    <property type="match status" value="1"/>
</dbReference>
<keyword evidence="4" id="KW-0689">Ribosomal protein</keyword>
<feature type="domain" description="N-acetyltransferase" evidence="3">
    <location>
        <begin position="48"/>
        <end position="190"/>
    </location>
</feature>
<gene>
    <name evidence="4" type="ORF">SAMN05216270_101110</name>
</gene>
<evidence type="ECO:0000256" key="1">
    <source>
        <dbReference type="ARBA" id="ARBA00022679"/>
    </source>
</evidence>
<dbReference type="InterPro" id="IPR016181">
    <property type="entry name" value="Acyl_CoA_acyltransferase"/>
</dbReference>
<dbReference type="CDD" id="cd04301">
    <property type="entry name" value="NAT_SF"/>
    <property type="match status" value="1"/>
</dbReference>
<evidence type="ECO:0000259" key="3">
    <source>
        <dbReference type="PROSITE" id="PS51186"/>
    </source>
</evidence>
<proteinExistence type="predicted"/>
<dbReference type="Proteomes" id="UP000198949">
    <property type="component" value="Unassembled WGS sequence"/>
</dbReference>
<evidence type="ECO:0000313" key="5">
    <source>
        <dbReference type="Proteomes" id="UP000198949"/>
    </source>
</evidence>
<name>A0A1G6QVP3_9ACTN</name>
<keyword evidence="1" id="KW-0808">Transferase</keyword>
<dbReference type="GO" id="GO:0016747">
    <property type="term" value="F:acyltransferase activity, transferring groups other than amino-acyl groups"/>
    <property type="evidence" value="ECO:0007669"/>
    <property type="project" value="InterPro"/>
</dbReference>
<accession>A0A1G6QVP3</accession>
<dbReference type="PROSITE" id="PS51186">
    <property type="entry name" value="GNAT"/>
    <property type="match status" value="1"/>
</dbReference>
<dbReference type="InterPro" id="IPR050832">
    <property type="entry name" value="Bact_Acetyltransf"/>
</dbReference>
<organism evidence="4 5">
    <name type="scientific">Glycomyces harbinensis</name>
    <dbReference type="NCBI Taxonomy" id="58114"/>
    <lineage>
        <taxon>Bacteria</taxon>
        <taxon>Bacillati</taxon>
        <taxon>Actinomycetota</taxon>
        <taxon>Actinomycetes</taxon>
        <taxon>Glycomycetales</taxon>
        <taxon>Glycomycetaceae</taxon>
        <taxon>Glycomyces</taxon>
    </lineage>
</organism>
<evidence type="ECO:0000256" key="2">
    <source>
        <dbReference type="ARBA" id="ARBA00023315"/>
    </source>
</evidence>
<dbReference type="AlphaFoldDB" id="A0A1G6QVP3"/>